<comment type="caution">
    <text evidence="1">The sequence shown here is derived from an EMBL/GenBank/DDBJ whole genome shotgun (WGS) entry which is preliminary data.</text>
</comment>
<reference evidence="1" key="1">
    <citation type="submission" date="2022-08" db="EMBL/GenBank/DDBJ databases">
        <title>Genomic Encyclopedia of Type Strains, Phase V (KMG-V): Genome sequencing to study the core and pangenomes of soil and plant-associated prokaryotes.</title>
        <authorList>
            <person name="Whitman W."/>
        </authorList>
    </citation>
    <scope>NUCLEOTIDE SEQUENCE</scope>
    <source>
        <strain evidence="2">SP2016B</strain>
        <strain evidence="1">SP3049</strain>
    </source>
</reference>
<dbReference type="RefSeq" id="WP_011405262.1">
    <property type="nucleotide sequence ID" value="NZ_CALTRY010000009.1"/>
</dbReference>
<protein>
    <submittedName>
        <fullName evidence="1">Uncharacterized protein</fullName>
    </submittedName>
</protein>
<dbReference type="AlphaFoldDB" id="A0A9X2TTN9"/>
<evidence type="ECO:0000313" key="3">
    <source>
        <dbReference type="Proteomes" id="UP001155057"/>
    </source>
</evidence>
<organism evidence="1 3">
    <name type="scientific">Salinibacter ruber</name>
    <dbReference type="NCBI Taxonomy" id="146919"/>
    <lineage>
        <taxon>Bacteria</taxon>
        <taxon>Pseudomonadati</taxon>
        <taxon>Rhodothermota</taxon>
        <taxon>Rhodothermia</taxon>
        <taxon>Rhodothermales</taxon>
        <taxon>Salinibacteraceae</taxon>
        <taxon>Salinibacter</taxon>
    </lineage>
</organism>
<evidence type="ECO:0000313" key="2">
    <source>
        <dbReference type="EMBL" id="MCS3864043.1"/>
    </source>
</evidence>
<dbReference type="EMBL" id="JANTYZ010000001">
    <property type="protein sequence ID" value="MCS3864043.1"/>
    <property type="molecule type" value="Genomic_DNA"/>
</dbReference>
<dbReference type="Proteomes" id="UP001155034">
    <property type="component" value="Unassembled WGS sequence"/>
</dbReference>
<dbReference type="EMBL" id="JANUAE010000013">
    <property type="protein sequence ID" value="MCS3711374.1"/>
    <property type="molecule type" value="Genomic_DNA"/>
</dbReference>
<proteinExistence type="predicted"/>
<evidence type="ECO:0000313" key="1">
    <source>
        <dbReference type="EMBL" id="MCS3711374.1"/>
    </source>
</evidence>
<name>A0A9X2TTN9_9BACT</name>
<gene>
    <name evidence="1" type="ORF">GGP61_003007</name>
    <name evidence="2" type="ORF">GGP82_000574</name>
</gene>
<dbReference type="Proteomes" id="UP001155057">
    <property type="component" value="Unassembled WGS sequence"/>
</dbReference>
<sequence>MPPFDPDNFTTRLLAESLFYDIEYGLVGSVSLIDVEAERELYLASFMPDDGTYLVEEATAWEDEPTLDEDTDVAYALAVDSDVHGRYEVPEAAAQSLLELARGHDLLPSVTVLFEDEEL</sequence>
<accession>A0A9X2TTN9</accession>